<dbReference type="STRING" id="597362.K5W9L6"/>
<evidence type="ECO:0000256" key="3">
    <source>
        <dbReference type="SAM" id="MobiDB-lite"/>
    </source>
</evidence>
<evidence type="ECO:0000256" key="2">
    <source>
        <dbReference type="ARBA" id="ARBA00022786"/>
    </source>
</evidence>
<dbReference type="PROSITE" id="PS50127">
    <property type="entry name" value="UBC_2"/>
    <property type="match status" value="1"/>
</dbReference>
<name>K5W9L6_AGABU</name>
<proteinExistence type="predicted"/>
<dbReference type="AlphaFoldDB" id="K5W9L6"/>
<evidence type="ECO:0000256" key="1">
    <source>
        <dbReference type="ARBA" id="ARBA00022679"/>
    </source>
</evidence>
<dbReference type="OrthoDB" id="1926878at2759"/>
<gene>
    <name evidence="5" type="ORF">AGABI1DRAFT_117056</name>
</gene>
<dbReference type="GO" id="GO:0061631">
    <property type="term" value="F:ubiquitin conjugating enzyme activity"/>
    <property type="evidence" value="ECO:0007669"/>
    <property type="project" value="TreeGrafter"/>
</dbReference>
<dbReference type="Proteomes" id="UP000008493">
    <property type="component" value="Unassembled WGS sequence"/>
</dbReference>
<dbReference type="OMA" id="EMWIEYE"/>
<dbReference type="InParanoid" id="K5W9L6"/>
<dbReference type="InterPro" id="IPR016135">
    <property type="entry name" value="UBQ-conjugating_enzyme/RWD"/>
</dbReference>
<reference evidence="6" key="1">
    <citation type="journal article" date="2012" name="Proc. Natl. Acad. Sci. U.S.A.">
        <title>Genome sequence of the button mushroom Agaricus bisporus reveals mechanisms governing adaptation to a humic-rich ecological niche.</title>
        <authorList>
            <person name="Morin E."/>
            <person name="Kohler A."/>
            <person name="Baker A.R."/>
            <person name="Foulongne-Oriol M."/>
            <person name="Lombard V."/>
            <person name="Nagy L.G."/>
            <person name="Ohm R.A."/>
            <person name="Patyshakuliyeva A."/>
            <person name="Brun A."/>
            <person name="Aerts A.L."/>
            <person name="Bailey A.M."/>
            <person name="Billette C."/>
            <person name="Coutinho P.M."/>
            <person name="Deakin G."/>
            <person name="Doddapaneni H."/>
            <person name="Floudas D."/>
            <person name="Grimwood J."/>
            <person name="Hilden K."/>
            <person name="Kuees U."/>
            <person name="LaButti K.M."/>
            <person name="Lapidus A."/>
            <person name="Lindquist E.A."/>
            <person name="Lucas S.M."/>
            <person name="Murat C."/>
            <person name="Riley R.W."/>
            <person name="Salamov A.A."/>
            <person name="Schmutz J."/>
            <person name="Subramanian V."/>
            <person name="Woesten H.A.B."/>
            <person name="Xu J."/>
            <person name="Eastwood D.C."/>
            <person name="Foster G.D."/>
            <person name="Sonnenberg A.S."/>
            <person name="Cullen D."/>
            <person name="de Vries R.P."/>
            <person name="Lundell T."/>
            <person name="Hibbett D.S."/>
            <person name="Henrissat B."/>
            <person name="Burton K.S."/>
            <person name="Kerrigan R.W."/>
            <person name="Challen M.P."/>
            <person name="Grigoriev I.V."/>
            <person name="Martin F."/>
        </authorList>
    </citation>
    <scope>NUCLEOTIDE SEQUENCE [LARGE SCALE GENOMIC DNA]</scope>
    <source>
        <strain evidence="6">JB137-S8 / ATCC MYA-4627 / FGSC 10392</strain>
    </source>
</reference>
<dbReference type="SUPFAM" id="SSF54495">
    <property type="entry name" value="UBC-like"/>
    <property type="match status" value="1"/>
</dbReference>
<accession>K5W9L6</accession>
<dbReference type="RefSeq" id="XP_007325462.1">
    <property type="nucleotide sequence ID" value="XM_007325400.1"/>
</dbReference>
<protein>
    <recommendedName>
        <fullName evidence="4">UBC core domain-containing protein</fullName>
    </recommendedName>
</protein>
<dbReference type="HOGENOM" id="CLU_005619_0_0_1"/>
<evidence type="ECO:0000259" key="4">
    <source>
        <dbReference type="PROSITE" id="PS50127"/>
    </source>
</evidence>
<evidence type="ECO:0000313" key="6">
    <source>
        <dbReference type="Proteomes" id="UP000008493"/>
    </source>
</evidence>
<dbReference type="InterPro" id="IPR000608">
    <property type="entry name" value="UBC"/>
</dbReference>
<dbReference type="SMART" id="SM00212">
    <property type="entry name" value="UBCc"/>
    <property type="match status" value="1"/>
</dbReference>
<dbReference type="PANTHER" id="PTHR46116">
    <property type="entry name" value="(E3-INDEPENDENT) E2 UBIQUITIN-CONJUGATING ENZYME"/>
    <property type="match status" value="1"/>
</dbReference>
<dbReference type="PANTHER" id="PTHR46116:SF15">
    <property type="entry name" value="(E3-INDEPENDENT) E2 UBIQUITIN-CONJUGATING ENZYME"/>
    <property type="match status" value="1"/>
</dbReference>
<dbReference type="eggNOG" id="KOG0895">
    <property type="taxonomic scope" value="Eukaryota"/>
</dbReference>
<dbReference type="GeneID" id="18825294"/>
<organism evidence="5 6">
    <name type="scientific">Agaricus bisporus var. burnettii (strain JB137-S8 / ATCC MYA-4627 / FGSC 10392)</name>
    <name type="common">White button mushroom</name>
    <dbReference type="NCBI Taxonomy" id="597362"/>
    <lineage>
        <taxon>Eukaryota</taxon>
        <taxon>Fungi</taxon>
        <taxon>Dikarya</taxon>
        <taxon>Basidiomycota</taxon>
        <taxon>Agaricomycotina</taxon>
        <taxon>Agaricomycetes</taxon>
        <taxon>Agaricomycetidae</taxon>
        <taxon>Agaricales</taxon>
        <taxon>Agaricineae</taxon>
        <taxon>Agaricaceae</taxon>
        <taxon>Agaricus</taxon>
    </lineage>
</organism>
<sequence>MPTKDKRSSDKIYQGDVVQLASSPRKYATVVRCWYDTEDDAPPEDNFPDPYFRPLKDGEFVVVLASDHSKRDIVTEPKIHLVDRVLRLGDFCKRAHDDVRSGVVLDARVRARLAHVISGEEVQGWKTMDDVEERTCLELGDYVAYDDWVGQIFDEALVQLQSSGQIVKLPEMGSRLFIGDRGPDIVPPPVYSNFTSMLNSVFGNHSTGDATVIDVKHTVYAIGWLALNQSLDPSLLENRQRPKPFWMGTDIGELTLLRTPSDAQMHCGDHVRLKNTSPIPVTAHGQEGVGPGIITVDMCVVLETETQVDVLWQDGTKETVSAKDVIPYMPDEYDCWPGDHVMWKNEDQTRPAIVQSVDATRRTATVLLPDTNSNELVSLLELDPQGTSDTSPLGPDRPPDGLGAHRGELVLIHGHGRTNGYTKPWVPKIGELEPWIRELSLDNGGWRKDLCDLGTELMRKKEMQAVNLDGTVVVKHCDRTTNVYPLEQLTRLFDGLEQLEMTGFSADDHDHNEHDEYEDETWAMEDGAWHATTTSVLEEGDWVDDDSMDVDTIVPNSRGTPDSDGMKTAGATEISGAKGELASSEDGPTEGLTWKRFDVLPSAPPDHAFYSKPPAQPGRAFLGRLSREYQALSNSLPDTIIVRAYEDRLDLLRSLIIGPENTPYEDAPFVIDWMLDSNFPNSPPIAHFLSWTNGNGRVNPNLYEEGKVCLSILGTWAGDRTEIWSAARSSLLQAFISIQGLVLVKEPWFCEPGYEKLRGTEEGIINSRLYSEKAYVLSRGFIRRALELSPGSLESELTWLYYTQGRLQKVLNDSRTLVDTSRKNPNPSKEELEMDCTMDIAVPRLTVGGIITLERTLGKLQGLLDSYLLKN</sequence>
<feature type="region of interest" description="Disordered" evidence="3">
    <location>
        <begin position="383"/>
        <end position="404"/>
    </location>
</feature>
<dbReference type="CDD" id="cd23837">
    <property type="entry name" value="UBCc_UBE2O"/>
    <property type="match status" value="1"/>
</dbReference>
<dbReference type="Gene3D" id="3.10.110.10">
    <property type="entry name" value="Ubiquitin Conjugating Enzyme"/>
    <property type="match status" value="1"/>
</dbReference>
<feature type="domain" description="UBC core" evidence="4">
    <location>
        <begin position="620"/>
        <end position="783"/>
    </location>
</feature>
<dbReference type="EMBL" id="JH971385">
    <property type="protein sequence ID" value="EKM83554.1"/>
    <property type="molecule type" value="Genomic_DNA"/>
</dbReference>
<keyword evidence="2" id="KW-0833">Ubl conjugation pathway</keyword>
<keyword evidence="6" id="KW-1185">Reference proteome</keyword>
<dbReference type="KEGG" id="abp:AGABI1DRAFT117056"/>
<evidence type="ECO:0000313" key="5">
    <source>
        <dbReference type="EMBL" id="EKM83554.1"/>
    </source>
</evidence>
<dbReference type="Pfam" id="PF00179">
    <property type="entry name" value="UQ_con"/>
    <property type="match status" value="1"/>
</dbReference>
<keyword evidence="1" id="KW-0808">Transferase</keyword>